<keyword evidence="2" id="KW-1185">Reference proteome</keyword>
<dbReference type="SUPFAM" id="SSF52540">
    <property type="entry name" value="P-loop containing nucleoside triphosphate hydrolases"/>
    <property type="match status" value="1"/>
</dbReference>
<organism evidence="1 2">
    <name type="scientific">Amphritea japonica ATCC BAA-1530</name>
    <dbReference type="NCBI Taxonomy" id="1278309"/>
    <lineage>
        <taxon>Bacteria</taxon>
        <taxon>Pseudomonadati</taxon>
        <taxon>Pseudomonadota</taxon>
        <taxon>Gammaproteobacteria</taxon>
        <taxon>Oceanospirillales</taxon>
        <taxon>Oceanospirillaceae</taxon>
        <taxon>Amphritea</taxon>
    </lineage>
</organism>
<name>A0A7R6P9L8_9GAMM</name>
<gene>
    <name evidence="1" type="ORF">AMJAP_0502</name>
</gene>
<dbReference type="InterPro" id="IPR027417">
    <property type="entry name" value="P-loop_NTPase"/>
</dbReference>
<proteinExistence type="predicted"/>
<dbReference type="EMBL" id="AP014545">
    <property type="protein sequence ID" value="BBB25101.1"/>
    <property type="molecule type" value="Genomic_DNA"/>
</dbReference>
<evidence type="ECO:0000313" key="2">
    <source>
        <dbReference type="Proteomes" id="UP000595663"/>
    </source>
</evidence>
<dbReference type="AlphaFoldDB" id="A0A7R6P9L8"/>
<dbReference type="Gene3D" id="3.40.50.300">
    <property type="entry name" value="P-loop containing nucleotide triphosphate hydrolases"/>
    <property type="match status" value="1"/>
</dbReference>
<dbReference type="KEGG" id="ajp:AMJAP_0502"/>
<protein>
    <recommendedName>
        <fullName evidence="3">Sulfotransferase domain-containing protein</fullName>
    </recommendedName>
</protein>
<dbReference type="Proteomes" id="UP000595663">
    <property type="component" value="Chromosome"/>
</dbReference>
<accession>A0A7R6P9L8</accession>
<evidence type="ECO:0008006" key="3">
    <source>
        <dbReference type="Google" id="ProtNLM"/>
    </source>
</evidence>
<reference evidence="1 2" key="1">
    <citation type="journal article" date="2008" name="Int. J. Syst. Evol. Microbiol.">
        <title>Amphritea japonica sp. nov. and Amphritea balenae sp. nov., isolated from the sediment adjacent to sperm whale carcasses off Kagoshima, Japan.</title>
        <authorList>
            <person name="Miyazaki M."/>
            <person name="Nogi Y."/>
            <person name="Fujiwara Y."/>
            <person name="Kawato M."/>
            <person name="Nagahama T."/>
            <person name="Kubokawa K."/>
            <person name="Horikoshi K."/>
        </authorList>
    </citation>
    <scope>NUCLEOTIDE SEQUENCE [LARGE SCALE GENOMIC DNA]</scope>
    <source>
        <strain evidence="1 2">ATCC BAA-1530</strain>
    </source>
</reference>
<sequence length="322" mass="37182">MFFECEGFKVKKKAILHIGRHKSGTSSIQKVLSENDSILEEYLFKYPRGSFYKGYAHHNLAVSLRRSVTNKLSSKELDLLVKKKSKELDLIKLKENEVLILSSESFQNSNPKVIRKVFDESGFDVTIVCYLREQVGYIASAYNQKVHAGDYDKKFDEFFDGFELDYSKFVNSWVCEFSNVRFRLFDRKSLIDGDVVSDFFKSVLGINDVLIRSADNNNSLSRKYLSFKLMFNMKEKNILEEQQRKKLYVGLAQMSLNDDTGVFRASFSMADEIFERVCESNNLISTKYLENGVLRLSKGGDDSLFELSDNEFLEIRNKVLGI</sequence>
<evidence type="ECO:0000313" key="1">
    <source>
        <dbReference type="EMBL" id="BBB25101.1"/>
    </source>
</evidence>